<comment type="similarity">
    <text evidence="1 11">Belongs to the class-II aminoacyl-tRNA synthetase family.</text>
</comment>
<feature type="coiled-coil region" evidence="12">
    <location>
        <begin position="732"/>
        <end position="759"/>
    </location>
</feature>
<dbReference type="InterPro" id="IPR012947">
    <property type="entry name" value="tRNA_SAD"/>
</dbReference>
<dbReference type="OrthoDB" id="9803884at2"/>
<dbReference type="PANTHER" id="PTHR11777">
    <property type="entry name" value="ALANYL-TRNA SYNTHETASE"/>
    <property type="match status" value="1"/>
</dbReference>
<dbReference type="Gene3D" id="3.30.54.20">
    <property type="match status" value="1"/>
</dbReference>
<dbReference type="SUPFAM" id="SSF55681">
    <property type="entry name" value="Class II aaRS and biotin synthetases"/>
    <property type="match status" value="1"/>
</dbReference>
<dbReference type="Pfam" id="PF07973">
    <property type="entry name" value="tRNA_SAD"/>
    <property type="match status" value="1"/>
</dbReference>
<keyword evidence="8 11" id="KW-0694">RNA-binding</keyword>
<dbReference type="EMBL" id="CP011002">
    <property type="protein sequence ID" value="AKO66073.1"/>
    <property type="molecule type" value="Genomic_DNA"/>
</dbReference>
<dbReference type="HAMAP" id="MF_00036_B">
    <property type="entry name" value="Ala_tRNA_synth_B"/>
    <property type="match status" value="1"/>
</dbReference>
<keyword evidence="5 11" id="KW-0547">Nucleotide-binding</keyword>
<accession>A0A0H4J2T3</accession>
<keyword evidence="9 11" id="KW-0648">Protein biosynthesis</keyword>
<comment type="subcellular location">
    <subcellularLocation>
        <location evidence="11">Cytoplasm</location>
    </subcellularLocation>
</comment>
<dbReference type="GO" id="GO:0006419">
    <property type="term" value="P:alanyl-tRNA aminoacylation"/>
    <property type="evidence" value="ECO:0007669"/>
    <property type="project" value="UniProtKB-UniRule"/>
</dbReference>
<dbReference type="Gene3D" id="6.10.250.550">
    <property type="match status" value="1"/>
</dbReference>
<dbReference type="FunFam" id="3.10.310.40:FF:000001">
    <property type="entry name" value="Alanine--tRNA ligase"/>
    <property type="match status" value="1"/>
</dbReference>
<dbReference type="NCBIfam" id="TIGR00344">
    <property type="entry name" value="alaS"/>
    <property type="match status" value="1"/>
</dbReference>
<dbReference type="Gene3D" id="2.40.30.130">
    <property type="match status" value="1"/>
</dbReference>
<evidence type="ECO:0000313" key="14">
    <source>
        <dbReference type="EMBL" id="AKO66073.1"/>
    </source>
</evidence>
<keyword evidence="3 11" id="KW-0436">Ligase</keyword>
<dbReference type="FunFam" id="3.30.980.10:FF:000004">
    <property type="entry name" value="Alanine--tRNA ligase, cytoplasmic"/>
    <property type="match status" value="1"/>
</dbReference>
<evidence type="ECO:0000256" key="2">
    <source>
        <dbReference type="ARBA" id="ARBA00022555"/>
    </source>
</evidence>
<organism evidence="14 15">
    <name type="scientific">Methylophilales bacterium MBRS-H7</name>
    <dbReference type="NCBI Taxonomy" id="1623450"/>
    <lineage>
        <taxon>Bacteria</taxon>
        <taxon>Pseudomonadati</taxon>
        <taxon>Pseudomonadota</taxon>
        <taxon>Betaproteobacteria</taxon>
        <taxon>Nitrosomonadales</taxon>
        <taxon>OM43 clade</taxon>
    </lineage>
</organism>
<feature type="binding site" evidence="11">
    <location>
        <position position="569"/>
    </location>
    <ligand>
        <name>Zn(2+)</name>
        <dbReference type="ChEBI" id="CHEBI:29105"/>
    </ligand>
</feature>
<dbReference type="InterPro" id="IPR003156">
    <property type="entry name" value="DHHA1_dom"/>
</dbReference>
<dbReference type="InterPro" id="IPR009000">
    <property type="entry name" value="Transl_B-barrel_sf"/>
</dbReference>
<dbReference type="AlphaFoldDB" id="A0A0H4J2T3"/>
<dbReference type="SUPFAM" id="SSF101353">
    <property type="entry name" value="Putative anticodon-binding domain of alanyl-tRNA synthetase (AlaRS)"/>
    <property type="match status" value="1"/>
</dbReference>
<feature type="binding site" evidence="11">
    <location>
        <position position="670"/>
    </location>
    <ligand>
        <name>Zn(2+)</name>
        <dbReference type="ChEBI" id="CHEBI:29105"/>
    </ligand>
</feature>
<dbReference type="Gene3D" id="3.30.980.10">
    <property type="entry name" value="Threonyl-trna Synthetase, Chain A, domain 2"/>
    <property type="match status" value="1"/>
</dbReference>
<feature type="binding site" evidence="11">
    <location>
        <position position="565"/>
    </location>
    <ligand>
        <name>Zn(2+)</name>
        <dbReference type="ChEBI" id="CHEBI:29105"/>
    </ligand>
</feature>
<evidence type="ECO:0000256" key="10">
    <source>
        <dbReference type="ARBA" id="ARBA00023146"/>
    </source>
</evidence>
<dbReference type="InterPro" id="IPR018163">
    <property type="entry name" value="Thr/Ala-tRNA-synth_IIc_edit"/>
</dbReference>
<reference evidence="14 15" key="1">
    <citation type="submission" date="2015-03" db="EMBL/GenBank/DDBJ databases">
        <title>Comparative analysis of the OM43 clade including a novel species from Red Sea uncovers genomic and metabolic diversity among marine methylotrophs.</title>
        <authorList>
            <person name="Jimenez-Infante F."/>
            <person name="Ngugi D.K."/>
            <person name="Vinu M."/>
            <person name="Alam I."/>
            <person name="Kamau A."/>
            <person name="Blom J."/>
            <person name="Bajic V.B."/>
            <person name="Stingl U."/>
        </authorList>
    </citation>
    <scope>NUCLEOTIDE SEQUENCE [LARGE SCALE GENOMIC DNA]</scope>
    <source>
        <strain evidence="14 15">MBRSH7</strain>
    </source>
</reference>
<protein>
    <recommendedName>
        <fullName evidence="11">Alanine--tRNA ligase</fullName>
        <ecNumber evidence="11">6.1.1.7</ecNumber>
    </recommendedName>
    <alternativeName>
        <fullName evidence="11">Alanyl-tRNA synthetase</fullName>
        <shortName evidence="11">AlaRS</shortName>
    </alternativeName>
</protein>
<dbReference type="SUPFAM" id="SSF50447">
    <property type="entry name" value="Translation proteins"/>
    <property type="match status" value="1"/>
</dbReference>
<dbReference type="Pfam" id="PF01411">
    <property type="entry name" value="tRNA-synt_2c"/>
    <property type="match status" value="1"/>
</dbReference>
<evidence type="ECO:0000256" key="5">
    <source>
        <dbReference type="ARBA" id="ARBA00022741"/>
    </source>
</evidence>
<dbReference type="GO" id="GO:0004813">
    <property type="term" value="F:alanine-tRNA ligase activity"/>
    <property type="evidence" value="ECO:0007669"/>
    <property type="project" value="UniProtKB-UniRule"/>
</dbReference>
<keyword evidence="7 11" id="KW-0067">ATP-binding</keyword>
<keyword evidence="6 11" id="KW-0862">Zinc</keyword>
<evidence type="ECO:0000256" key="8">
    <source>
        <dbReference type="ARBA" id="ARBA00022884"/>
    </source>
</evidence>
<dbReference type="InterPro" id="IPR018162">
    <property type="entry name" value="Ala-tRNA-ligase_IIc_anticod-bd"/>
</dbReference>
<dbReference type="FunFam" id="3.30.930.10:FF:000004">
    <property type="entry name" value="Alanine--tRNA ligase"/>
    <property type="match status" value="1"/>
</dbReference>
<dbReference type="PRINTS" id="PR00980">
    <property type="entry name" value="TRNASYNTHALA"/>
</dbReference>
<dbReference type="GO" id="GO:0000049">
    <property type="term" value="F:tRNA binding"/>
    <property type="evidence" value="ECO:0007669"/>
    <property type="project" value="UniProtKB-KW"/>
</dbReference>
<comment type="catalytic activity">
    <reaction evidence="11">
        <text>tRNA(Ala) + L-alanine + ATP = L-alanyl-tRNA(Ala) + AMP + diphosphate</text>
        <dbReference type="Rhea" id="RHEA:12540"/>
        <dbReference type="Rhea" id="RHEA-COMP:9657"/>
        <dbReference type="Rhea" id="RHEA-COMP:9923"/>
        <dbReference type="ChEBI" id="CHEBI:30616"/>
        <dbReference type="ChEBI" id="CHEBI:33019"/>
        <dbReference type="ChEBI" id="CHEBI:57972"/>
        <dbReference type="ChEBI" id="CHEBI:78442"/>
        <dbReference type="ChEBI" id="CHEBI:78497"/>
        <dbReference type="ChEBI" id="CHEBI:456215"/>
        <dbReference type="EC" id="6.1.1.7"/>
    </reaction>
</comment>
<keyword evidence="15" id="KW-1185">Reference proteome</keyword>
<dbReference type="PANTHER" id="PTHR11777:SF9">
    <property type="entry name" value="ALANINE--TRNA LIGASE, CYTOPLASMIC"/>
    <property type="match status" value="1"/>
</dbReference>
<keyword evidence="12" id="KW-0175">Coiled coil</keyword>
<keyword evidence="10 11" id="KW-0030">Aminoacyl-tRNA synthetase</keyword>
<evidence type="ECO:0000256" key="4">
    <source>
        <dbReference type="ARBA" id="ARBA00022723"/>
    </source>
</evidence>
<dbReference type="InterPro" id="IPR023033">
    <property type="entry name" value="Ala_tRNA_ligase_euk/bac"/>
</dbReference>
<dbReference type="InterPro" id="IPR018164">
    <property type="entry name" value="Ala-tRNA-synth_IIc_N"/>
</dbReference>
<dbReference type="PATRIC" id="fig|1623450.3.peg.1010"/>
<keyword evidence="11" id="KW-0963">Cytoplasm</keyword>
<dbReference type="InterPro" id="IPR018165">
    <property type="entry name" value="Ala-tRNA-synth_IIc_core"/>
</dbReference>
<evidence type="ECO:0000256" key="6">
    <source>
        <dbReference type="ARBA" id="ARBA00022833"/>
    </source>
</evidence>
<dbReference type="SMART" id="SM00863">
    <property type="entry name" value="tRNA_SAD"/>
    <property type="match status" value="1"/>
</dbReference>
<dbReference type="GO" id="GO:0045892">
    <property type="term" value="P:negative regulation of DNA-templated transcription"/>
    <property type="evidence" value="ECO:0007669"/>
    <property type="project" value="TreeGrafter"/>
</dbReference>
<dbReference type="GO" id="GO:0008270">
    <property type="term" value="F:zinc ion binding"/>
    <property type="evidence" value="ECO:0007669"/>
    <property type="project" value="UniProtKB-UniRule"/>
</dbReference>
<dbReference type="PROSITE" id="PS50860">
    <property type="entry name" value="AA_TRNA_LIGASE_II_ALA"/>
    <property type="match status" value="1"/>
</dbReference>
<dbReference type="GO" id="GO:0005524">
    <property type="term" value="F:ATP binding"/>
    <property type="evidence" value="ECO:0007669"/>
    <property type="project" value="UniProtKB-UniRule"/>
</dbReference>
<dbReference type="FunFam" id="3.30.54.20:FF:000001">
    <property type="entry name" value="Alanine--tRNA ligase"/>
    <property type="match status" value="1"/>
</dbReference>
<dbReference type="CDD" id="cd00673">
    <property type="entry name" value="AlaRS_core"/>
    <property type="match status" value="1"/>
</dbReference>
<dbReference type="Gene3D" id="3.10.310.40">
    <property type="match status" value="1"/>
</dbReference>
<dbReference type="Proteomes" id="UP000066549">
    <property type="component" value="Chromosome"/>
</dbReference>
<dbReference type="InterPro" id="IPR045864">
    <property type="entry name" value="aa-tRNA-synth_II/BPL/LPL"/>
</dbReference>
<comment type="function">
    <text evidence="11">Catalyzes the attachment of alanine to tRNA(Ala) in a two-step reaction: alanine is first activated by ATP to form Ala-AMP and then transferred to the acceptor end of tRNA(Ala). Also edits incorrectly charged Ser-tRNA(Ala) and Gly-tRNA(Ala) via its editing domain.</text>
</comment>
<evidence type="ECO:0000256" key="9">
    <source>
        <dbReference type="ARBA" id="ARBA00022917"/>
    </source>
</evidence>
<dbReference type="InterPro" id="IPR050058">
    <property type="entry name" value="Ala-tRNA_ligase"/>
</dbReference>
<dbReference type="InterPro" id="IPR002318">
    <property type="entry name" value="Ala-tRNA-lgiase_IIc"/>
</dbReference>
<keyword evidence="4 11" id="KW-0479">Metal-binding</keyword>
<dbReference type="GO" id="GO:0002161">
    <property type="term" value="F:aminoacyl-tRNA deacylase activity"/>
    <property type="evidence" value="ECO:0007669"/>
    <property type="project" value="TreeGrafter"/>
</dbReference>
<proteinExistence type="inferred from homology"/>
<evidence type="ECO:0000256" key="12">
    <source>
        <dbReference type="SAM" id="Coils"/>
    </source>
</evidence>
<comment type="cofactor">
    <cofactor evidence="11">
        <name>Zn(2+)</name>
        <dbReference type="ChEBI" id="CHEBI:29105"/>
    </cofactor>
    <text evidence="11">Binds 1 zinc ion per subunit.</text>
</comment>
<comment type="domain">
    <text evidence="11">Consists of three domains; the N-terminal catalytic domain, the editing domain and the C-terminal C-Ala domain. The editing domain removes incorrectly charged amino acids, while the C-Ala domain, along with tRNA(Ala), serves as a bridge to cooperatively bring together the editing and aminoacylation centers thus stimulating deacylation of misacylated tRNAs.</text>
</comment>
<feature type="binding site" evidence="11">
    <location>
        <position position="666"/>
    </location>
    <ligand>
        <name>Zn(2+)</name>
        <dbReference type="ChEBI" id="CHEBI:29105"/>
    </ligand>
</feature>
<dbReference type="SUPFAM" id="SSF55186">
    <property type="entry name" value="ThrRS/AlaRS common domain"/>
    <property type="match status" value="1"/>
</dbReference>
<evidence type="ECO:0000256" key="7">
    <source>
        <dbReference type="ARBA" id="ARBA00022840"/>
    </source>
</evidence>
<gene>
    <name evidence="11" type="primary">alaS</name>
    <name evidence="14" type="ORF">VI33_05080</name>
</gene>
<sequence>MKSLTSNQIREIFLNFFKEKGHTVVSSSSLVPSDDPTLLFANAGMNQFKDFFLGYKKPKYTTATTSQKCVRAGGKHNDLENVGYTARHHTFFEMLGNFSFGDYFKLEAIKYAWELLTERFQIPAEKLLVTVYHEDAEAYDIWKNVIKLPTEKIIKIADKSEKYISDNFWMMGDTGPCGPCSEIFYDHGADIPGGPPGSKDEDGDRFIEIWNLVFMQFNRNENGEMEALPKPSVDTGMGLERISAVLQSVHSNYEIDLFQNLIQDTARTLKCKDLSHSSLKVIADHIRSIAFLINDGVQPSNDGRGYVLRRILRRAIRHGYKLGATESFLMPILNSLAKNMQEAYPELLTNIKKIEKTTLQEEDKFFETIANGMSILEQEINLTKKNKSTTLSGSVAFKLHDTYGFPIDLTADICREHDITIDQTGFDQNMAEQKNKAKNASQFKAKDSIVINIDPTKFLAYTHNEEFSTIESIILNNEPAVEVSANSACNLVVKESPFYAESGGQVGDTGRIFNDQAEFIVHDTQKLPNGVILHIGELVRGQLKIKDPVLCQVDHVRRDSIKRNHSATHLLHKALKTVLGDHVEQKGSLVNELRTRFDFSHSSALSETEIQQVEQIVNNEILQNNPTSAEVMALDKAKKSGAMMLFGEKYDDEVRVLTIGNSKELCGGTHVNATGDIGLFKILNESGISSGVRRIEATTGMSLIQIIDKQNQLLNATAKELKTTKDDVAEKIKLVIDQVKTQEKTIAQLKQKITNASKNDLLDQIEVIDGTKVLSTSIDSMEIPQLRALIDDLKNNIGSGIIILATINQGKINIAVGVTKDITNQFHAGKIASQLANMVGGNGGGKPDMAMAGGQNINDLPEALIKIKKLLNS</sequence>
<dbReference type="Gene3D" id="3.30.930.10">
    <property type="entry name" value="Bira Bifunctional Protein, Domain 2"/>
    <property type="match status" value="1"/>
</dbReference>
<dbReference type="GO" id="GO:0005829">
    <property type="term" value="C:cytosol"/>
    <property type="evidence" value="ECO:0007669"/>
    <property type="project" value="TreeGrafter"/>
</dbReference>
<dbReference type="Pfam" id="PF02272">
    <property type="entry name" value="DHHA1"/>
    <property type="match status" value="1"/>
</dbReference>
<feature type="domain" description="Alanyl-transfer RNA synthetases family profile" evidence="13">
    <location>
        <begin position="4"/>
        <end position="709"/>
    </location>
</feature>
<dbReference type="EC" id="6.1.1.7" evidence="11"/>
<evidence type="ECO:0000256" key="11">
    <source>
        <dbReference type="HAMAP-Rule" id="MF_00036"/>
    </source>
</evidence>
<evidence type="ECO:0000256" key="3">
    <source>
        <dbReference type="ARBA" id="ARBA00022598"/>
    </source>
</evidence>
<name>A0A0H4J2T3_9PROT</name>
<evidence type="ECO:0000256" key="1">
    <source>
        <dbReference type="ARBA" id="ARBA00008226"/>
    </source>
</evidence>
<evidence type="ECO:0000259" key="13">
    <source>
        <dbReference type="PROSITE" id="PS50860"/>
    </source>
</evidence>
<evidence type="ECO:0000313" key="15">
    <source>
        <dbReference type="Proteomes" id="UP000066549"/>
    </source>
</evidence>
<keyword evidence="2 11" id="KW-0820">tRNA-binding</keyword>